<gene>
    <name evidence="1" type="ORF">IAB46_04755</name>
</gene>
<proteinExistence type="predicted"/>
<evidence type="ECO:0000313" key="2">
    <source>
        <dbReference type="Proteomes" id="UP000823927"/>
    </source>
</evidence>
<dbReference type="Gene3D" id="3.40.50.300">
    <property type="entry name" value="P-loop containing nucleotide triphosphate hydrolases"/>
    <property type="match status" value="1"/>
</dbReference>
<comment type="caution">
    <text evidence="1">The sequence shown here is derived from an EMBL/GenBank/DDBJ whole genome shotgun (WGS) entry which is preliminary data.</text>
</comment>
<evidence type="ECO:0000313" key="1">
    <source>
        <dbReference type="EMBL" id="HIS46869.1"/>
    </source>
</evidence>
<keyword evidence="1" id="KW-0808">Transferase</keyword>
<dbReference type="GO" id="GO:0016301">
    <property type="term" value="F:kinase activity"/>
    <property type="evidence" value="ECO:0007669"/>
    <property type="project" value="UniProtKB-KW"/>
</dbReference>
<accession>A0A9D1F3Y7</accession>
<dbReference type="EMBL" id="DVIT01000018">
    <property type="protein sequence ID" value="HIS46869.1"/>
    <property type="molecule type" value="Genomic_DNA"/>
</dbReference>
<sequence>MGSPKGYYYAPGRYTVLHYCRKMGVNAQTADLSISNTDKYRAEYYQYYTGGNYWTNPVNYDIILNSERMGIEGCVQMILHCLEVKLGICTETV</sequence>
<organism evidence="1 2">
    <name type="scientific">Candidatus Scybalocola faecigallinarum</name>
    <dbReference type="NCBI Taxonomy" id="2840941"/>
    <lineage>
        <taxon>Bacteria</taxon>
        <taxon>Bacillati</taxon>
        <taxon>Bacillota</taxon>
        <taxon>Clostridia</taxon>
        <taxon>Lachnospirales</taxon>
        <taxon>Lachnospiraceae</taxon>
        <taxon>Lachnospiraceae incertae sedis</taxon>
        <taxon>Candidatus Scybalocola (ex Gilroy et al. 2021)</taxon>
    </lineage>
</organism>
<protein>
    <submittedName>
        <fullName evidence="1">Cytidylate kinase family protein</fullName>
    </submittedName>
</protein>
<keyword evidence="1" id="KW-0418">Kinase</keyword>
<dbReference type="InterPro" id="IPR027417">
    <property type="entry name" value="P-loop_NTPase"/>
</dbReference>
<name>A0A9D1F3Y7_9FIRM</name>
<reference evidence="1" key="1">
    <citation type="submission" date="2020-10" db="EMBL/GenBank/DDBJ databases">
        <authorList>
            <person name="Gilroy R."/>
        </authorList>
    </citation>
    <scope>NUCLEOTIDE SEQUENCE</scope>
    <source>
        <strain evidence="1">CHK178-757</strain>
    </source>
</reference>
<reference evidence="1" key="2">
    <citation type="journal article" date="2021" name="PeerJ">
        <title>Extensive microbial diversity within the chicken gut microbiome revealed by metagenomics and culture.</title>
        <authorList>
            <person name="Gilroy R."/>
            <person name="Ravi A."/>
            <person name="Getino M."/>
            <person name="Pursley I."/>
            <person name="Horton D.L."/>
            <person name="Alikhan N.F."/>
            <person name="Baker D."/>
            <person name="Gharbi K."/>
            <person name="Hall N."/>
            <person name="Watson M."/>
            <person name="Adriaenssens E.M."/>
            <person name="Foster-Nyarko E."/>
            <person name="Jarju S."/>
            <person name="Secka A."/>
            <person name="Antonio M."/>
            <person name="Oren A."/>
            <person name="Chaudhuri R.R."/>
            <person name="La Ragione R."/>
            <person name="Hildebrand F."/>
            <person name="Pallen M.J."/>
        </authorList>
    </citation>
    <scope>NUCLEOTIDE SEQUENCE</scope>
    <source>
        <strain evidence="1">CHK178-757</strain>
    </source>
</reference>
<dbReference type="Proteomes" id="UP000823927">
    <property type="component" value="Unassembled WGS sequence"/>
</dbReference>
<dbReference type="AlphaFoldDB" id="A0A9D1F3Y7"/>
<dbReference type="Pfam" id="PF13189">
    <property type="entry name" value="Cytidylate_kin2"/>
    <property type="match status" value="1"/>
</dbReference>